<feature type="domain" description="DUF4211" evidence="2">
    <location>
        <begin position="818"/>
        <end position="941"/>
    </location>
</feature>
<keyword evidence="5" id="KW-1185">Reference proteome</keyword>
<proteinExistence type="predicted"/>
<evidence type="ECO:0000313" key="3">
    <source>
        <dbReference type="EMBL" id="PWA00084.1"/>
    </source>
</evidence>
<dbReference type="EMBL" id="MBFU01000073">
    <property type="protein sequence ID" value="PWA02534.1"/>
    <property type="molecule type" value="Genomic_DNA"/>
</dbReference>
<dbReference type="EMBL" id="MBFU01000365">
    <property type="protein sequence ID" value="PWA00084.1"/>
    <property type="molecule type" value="Genomic_DNA"/>
</dbReference>
<comment type="caution">
    <text evidence="4">The sequence shown here is derived from an EMBL/GenBank/DDBJ whole genome shotgun (WGS) entry which is preliminary data.</text>
</comment>
<name>A0A2U1JBY9_SMIAN</name>
<accession>A0A2U1JBY9</accession>
<dbReference type="Pfam" id="PF13926">
    <property type="entry name" value="DUF4211"/>
    <property type="match status" value="1"/>
</dbReference>
<feature type="region of interest" description="Disordered" evidence="1">
    <location>
        <begin position="566"/>
        <end position="585"/>
    </location>
</feature>
<feature type="compositionally biased region" description="Basic and acidic residues" evidence="1">
    <location>
        <begin position="260"/>
        <end position="284"/>
    </location>
</feature>
<evidence type="ECO:0000256" key="1">
    <source>
        <dbReference type="SAM" id="MobiDB-lite"/>
    </source>
</evidence>
<feature type="compositionally biased region" description="Low complexity" evidence="1">
    <location>
        <begin position="84"/>
        <end position="95"/>
    </location>
</feature>
<dbReference type="InterPro" id="IPR025451">
    <property type="entry name" value="DUF4211"/>
</dbReference>
<organism evidence="4 5">
    <name type="scientific">Smittium angustum</name>
    <dbReference type="NCBI Taxonomy" id="133377"/>
    <lineage>
        <taxon>Eukaryota</taxon>
        <taxon>Fungi</taxon>
        <taxon>Fungi incertae sedis</taxon>
        <taxon>Zoopagomycota</taxon>
        <taxon>Kickxellomycotina</taxon>
        <taxon>Harpellomycetes</taxon>
        <taxon>Harpellales</taxon>
        <taxon>Legeriomycetaceae</taxon>
        <taxon>Smittium</taxon>
    </lineage>
</organism>
<sequence length="1104" mass="125376">MNQSFVIDSDSGIEEIVQSTSKPKTNITSSIDLTQYVKKLSNYTSQKNKGGFNSPRKATDLSTLGVPKPNIISSPAKKSKNIRRTLTSRNRNLLNPPIELSTSPSIQNDSGSDQFSLQSSNITGSSQKGSTSKAPKYQTKSTSSKFNKIDSILKDDRNFTNNSDPIKKAEINDLYIDPLLDSNTRAFIINSQAKMNKRESNAVIRLDSDKQNSTKKPVGDSRIQSRRIAAKKQSIVPSHSNWSPHSSSDENHKPSTIKAKSSDKKLRTYKNKEKRISLNTKKLELSTSESETDTSEDKTSNEEAGRWLDKDEKIPRNKAYVLIKKNRYTSKMCKEIYFAIVKRMKKRETASQTQARVVGKPLSSKNLPIAKTTIDKTASSPFKKKASRLVSSSESESSKSSEESEDDIDLKTNTMKSNDQLSPSGNKKRNSRFFREMYNDYTNTSTEINLFGKNNDAAAYNDDSNQDSAQSSNTFDIYKMISNSSKNSSEVDDSEKLGSDENENLLLVKGINTEKPILYIESKDKNNSRDFLDSSSDSDTNLSYNTLLGKEKTKKGKEPDIISIESPKDFDFSMPSTDSKPNVYESDSSDFGLKPLYSVDGADSADSFGIGYEIDKSRISKYKLENELDILAKTSQSLKKTLRPRSSKKPKFRELLRKSKRRGPKSIKERFIFYSDNSDDIESNNEPMRLNSEMLKTRVFNKNKPKARRTDSRFLQKKQYQNSSYYNISSDNNNNSADSGTGSQSSSERSDARTNKRAKVSGNLSDFIVDDDDDEVLASQINKENFDYNNVFKDSEPFYLAKKKKKNSKVKDRSGSATTDDEQLGGGILDSMGMFSYQDLRTSFNTYIQYYVHKTLNKDFLESLDKRTANYFTSARTAVDRHIQSLKDSLVSSSVWHSYFLDDLKLLPIYHIEMISAEKGCEACTFNRSRTSKFMIYLIGSTQKPGSKKGLEKSAKQAFDRKRKDVYYRRFMSARLSSYVFLNNNLLPEEIKSYIRSSGSNNVLVSDLEKFGIYGACYKVGRFCQKRSELYHWMDHFPEYTMSTISRKVENILSSKDNLFDCNNPDKIQLAEDIVLLLEQSEFTDKFYRELTKVIDEAKELYMC</sequence>
<evidence type="ECO:0000259" key="2">
    <source>
        <dbReference type="Pfam" id="PF13926"/>
    </source>
</evidence>
<dbReference type="AlphaFoldDB" id="A0A2U1JBY9"/>
<feature type="compositionally biased region" description="Basic and acidic residues" evidence="1">
    <location>
        <begin position="200"/>
        <end position="212"/>
    </location>
</feature>
<evidence type="ECO:0000313" key="4">
    <source>
        <dbReference type="EMBL" id="PWA02534.1"/>
    </source>
</evidence>
<feature type="region of interest" description="Disordered" evidence="1">
    <location>
        <begin position="682"/>
        <end position="757"/>
    </location>
</feature>
<feature type="compositionally biased region" description="Basic and acidic residues" evidence="1">
    <location>
        <begin position="295"/>
        <end position="304"/>
    </location>
</feature>
<feature type="region of interest" description="Disordered" evidence="1">
    <location>
        <begin position="377"/>
        <end position="432"/>
    </location>
</feature>
<evidence type="ECO:0000313" key="5">
    <source>
        <dbReference type="Proteomes" id="UP000245591"/>
    </source>
</evidence>
<gene>
    <name evidence="4" type="ORF">BB558_001355</name>
    <name evidence="3" type="ORF">BB558_003901</name>
</gene>
<feature type="compositionally biased region" description="Polar residues" evidence="1">
    <location>
        <begin position="100"/>
        <end position="144"/>
    </location>
</feature>
<feature type="region of interest" description="Disordered" evidence="1">
    <location>
        <begin position="45"/>
        <end position="144"/>
    </location>
</feature>
<feature type="compositionally biased region" description="Polar residues" evidence="1">
    <location>
        <begin position="411"/>
        <end position="425"/>
    </location>
</feature>
<feature type="region of interest" description="Disordered" evidence="1">
    <location>
        <begin position="200"/>
        <end position="304"/>
    </location>
</feature>
<feature type="compositionally biased region" description="Low complexity" evidence="1">
    <location>
        <begin position="722"/>
        <end position="747"/>
    </location>
</feature>
<feature type="region of interest" description="Disordered" evidence="1">
    <location>
        <begin position="803"/>
        <end position="823"/>
    </location>
</feature>
<dbReference type="Proteomes" id="UP000245591">
    <property type="component" value="Unassembled WGS sequence"/>
</dbReference>
<protein>
    <recommendedName>
        <fullName evidence="2">DUF4211 domain-containing protein</fullName>
    </recommendedName>
</protein>
<reference evidence="4 5" key="1">
    <citation type="journal article" date="2018" name="MBio">
        <title>Comparative Genomics Reveals the Core Gene Toolbox for the Fungus-Insect Symbiosis.</title>
        <authorList>
            <person name="Wang Y."/>
            <person name="Stata M."/>
            <person name="Wang W."/>
            <person name="Stajich J.E."/>
            <person name="White M.M."/>
            <person name="Moncalvo J.M."/>
        </authorList>
    </citation>
    <scope>NUCLEOTIDE SEQUENCE [LARGE SCALE GENOMIC DNA]</scope>
    <source>
        <strain evidence="4 5">AUS-126-30</strain>
    </source>
</reference>
<feature type="compositionally biased region" description="Low complexity" evidence="1">
    <location>
        <begin position="237"/>
        <end position="246"/>
    </location>
</feature>